<dbReference type="PANTHER" id="PTHR35177:SF2">
    <property type="entry name" value="HYDROGENASE MATURATION FACTOR HYBG"/>
    <property type="match status" value="1"/>
</dbReference>
<dbReference type="FunFam" id="2.30.30.140:FF:000022">
    <property type="entry name" value="Hydrogenase assembly chaperone HybG"/>
    <property type="match status" value="1"/>
</dbReference>
<dbReference type="Pfam" id="PF01455">
    <property type="entry name" value="HupF_HypC"/>
    <property type="match status" value="1"/>
</dbReference>
<comment type="caution">
    <text evidence="2">The sequence shown here is derived from an EMBL/GenBank/DDBJ whole genome shotgun (WGS) entry which is preliminary data.</text>
</comment>
<name>A0A971S1H1_9BACT</name>
<organism evidence="2 3">
    <name type="scientific">Syntrophorhabdus aromaticivorans</name>
    <dbReference type="NCBI Taxonomy" id="328301"/>
    <lineage>
        <taxon>Bacteria</taxon>
        <taxon>Pseudomonadati</taxon>
        <taxon>Thermodesulfobacteriota</taxon>
        <taxon>Syntrophorhabdia</taxon>
        <taxon>Syntrophorhabdales</taxon>
        <taxon>Syntrophorhabdaceae</taxon>
        <taxon>Syntrophorhabdus</taxon>
    </lineage>
</organism>
<dbReference type="Proteomes" id="UP000777265">
    <property type="component" value="Unassembled WGS sequence"/>
</dbReference>
<evidence type="ECO:0000313" key="2">
    <source>
        <dbReference type="EMBL" id="NLW36091.1"/>
    </source>
</evidence>
<dbReference type="SUPFAM" id="SSF159127">
    <property type="entry name" value="HupF/HypC-like"/>
    <property type="match status" value="1"/>
</dbReference>
<dbReference type="PANTHER" id="PTHR35177">
    <property type="entry name" value="HYDROGENASE MATURATION FACTOR HYBG"/>
    <property type="match status" value="1"/>
</dbReference>
<dbReference type="Gene3D" id="2.30.30.140">
    <property type="match status" value="1"/>
</dbReference>
<evidence type="ECO:0000256" key="1">
    <source>
        <dbReference type="ARBA" id="ARBA00006018"/>
    </source>
</evidence>
<dbReference type="InterPro" id="IPR001109">
    <property type="entry name" value="Hydrogenase_HupF/HypC"/>
</dbReference>
<dbReference type="PROSITE" id="PS01097">
    <property type="entry name" value="HUPF_HYPC"/>
    <property type="match status" value="1"/>
</dbReference>
<sequence length="75" mass="8262">MCLGIPGKVIEINTKEQWAIIDCMGVKNKVYTPLVTEQIAPGDFLMAHAGYAIGKIDVEEAEETLKLLEEISRNA</sequence>
<dbReference type="GO" id="GO:1902670">
    <property type="term" value="F:carbon dioxide binding"/>
    <property type="evidence" value="ECO:0007669"/>
    <property type="project" value="TreeGrafter"/>
</dbReference>
<comment type="similarity">
    <text evidence="1">Belongs to the HupF/HypC family.</text>
</comment>
<gene>
    <name evidence="2" type="ORF">GXY80_11530</name>
</gene>
<accession>A0A971S1H1</accession>
<dbReference type="PRINTS" id="PR00445">
    <property type="entry name" value="HUPFHYPC"/>
</dbReference>
<reference evidence="2" key="2">
    <citation type="submission" date="2020-01" db="EMBL/GenBank/DDBJ databases">
        <authorList>
            <person name="Campanaro S."/>
        </authorList>
    </citation>
    <scope>NUCLEOTIDE SEQUENCE</scope>
    <source>
        <strain evidence="2">AS06rmzACSIP_7</strain>
    </source>
</reference>
<dbReference type="EMBL" id="JAAYEE010000211">
    <property type="protein sequence ID" value="NLW36091.1"/>
    <property type="molecule type" value="Genomic_DNA"/>
</dbReference>
<dbReference type="GO" id="GO:0051604">
    <property type="term" value="P:protein maturation"/>
    <property type="evidence" value="ECO:0007669"/>
    <property type="project" value="TreeGrafter"/>
</dbReference>
<reference evidence="2" key="1">
    <citation type="journal article" date="2020" name="Biotechnol. Biofuels">
        <title>New insights from the biogas microbiome by comprehensive genome-resolved metagenomics of nearly 1600 species originating from multiple anaerobic digesters.</title>
        <authorList>
            <person name="Campanaro S."/>
            <person name="Treu L."/>
            <person name="Rodriguez-R L.M."/>
            <person name="Kovalovszki A."/>
            <person name="Ziels R.M."/>
            <person name="Maus I."/>
            <person name="Zhu X."/>
            <person name="Kougias P.G."/>
            <person name="Basile A."/>
            <person name="Luo G."/>
            <person name="Schluter A."/>
            <person name="Konstantinidis K.T."/>
            <person name="Angelidaki I."/>
        </authorList>
    </citation>
    <scope>NUCLEOTIDE SEQUENCE</scope>
    <source>
        <strain evidence="2">AS06rmzACSIP_7</strain>
    </source>
</reference>
<proteinExistence type="inferred from homology"/>
<dbReference type="AlphaFoldDB" id="A0A971S1H1"/>
<protein>
    <submittedName>
        <fullName evidence="2">HypC/HybG/HupF family hydrogenase formation chaperone</fullName>
    </submittedName>
</protein>
<dbReference type="GO" id="GO:0005506">
    <property type="term" value="F:iron ion binding"/>
    <property type="evidence" value="ECO:0007669"/>
    <property type="project" value="TreeGrafter"/>
</dbReference>
<dbReference type="NCBIfam" id="TIGR00074">
    <property type="entry name" value="hypC_hupF"/>
    <property type="match status" value="1"/>
</dbReference>
<evidence type="ECO:0000313" key="3">
    <source>
        <dbReference type="Proteomes" id="UP000777265"/>
    </source>
</evidence>
<dbReference type="InterPro" id="IPR019812">
    <property type="entry name" value="Hydgase_assmbl_chp_CS"/>
</dbReference>